<organism evidence="1 2">
    <name type="scientific">Catenovulum maritimum</name>
    <dbReference type="NCBI Taxonomy" id="1513271"/>
    <lineage>
        <taxon>Bacteria</taxon>
        <taxon>Pseudomonadati</taxon>
        <taxon>Pseudomonadota</taxon>
        <taxon>Gammaproteobacteria</taxon>
        <taxon>Alteromonadales</taxon>
        <taxon>Alteromonadaceae</taxon>
        <taxon>Catenovulum</taxon>
    </lineage>
</organism>
<dbReference type="AlphaFoldDB" id="A0A0J8GQ25"/>
<protein>
    <submittedName>
        <fullName evidence="1">Uncharacterized protein</fullName>
    </submittedName>
</protein>
<proteinExistence type="predicted"/>
<reference evidence="1 2" key="1">
    <citation type="submission" date="2015-04" db="EMBL/GenBank/DDBJ databases">
        <title>Draft Genome Sequence of the Novel Agar-Digesting Marine Bacterium Q1.</title>
        <authorList>
            <person name="Li Y."/>
            <person name="Li D."/>
            <person name="Chen G."/>
            <person name="Du Z."/>
        </authorList>
    </citation>
    <scope>NUCLEOTIDE SEQUENCE [LARGE SCALE GENOMIC DNA]</scope>
    <source>
        <strain evidence="1 2">Q1</strain>
    </source>
</reference>
<dbReference type="STRING" id="1513271.XM47_11810"/>
<gene>
    <name evidence="1" type="ORF">XM47_11810</name>
</gene>
<evidence type="ECO:0000313" key="1">
    <source>
        <dbReference type="EMBL" id="KMT64890.1"/>
    </source>
</evidence>
<dbReference type="Proteomes" id="UP000037600">
    <property type="component" value="Unassembled WGS sequence"/>
</dbReference>
<dbReference type="NCBIfam" id="NF038109">
    <property type="entry name" value="tapY2_fam"/>
    <property type="match status" value="1"/>
</dbReference>
<accession>A0A0J8GQ25</accession>
<dbReference type="EMBL" id="LAZL01000018">
    <property type="protein sequence ID" value="KMT64890.1"/>
    <property type="molecule type" value="Genomic_DNA"/>
</dbReference>
<sequence length="100" mass="11216">MIAGFNMKNIALMLACLASFNGWSNEEYKCYLSLSTGEKRVALAPKSNSLNQMKANLISTGIYAKDGKTKLKVTKVHECVRFSQKFSNDKARTLDERSLF</sequence>
<evidence type="ECO:0000313" key="2">
    <source>
        <dbReference type="Proteomes" id="UP000037600"/>
    </source>
</evidence>
<keyword evidence="2" id="KW-1185">Reference proteome</keyword>
<comment type="caution">
    <text evidence="1">The sequence shown here is derived from an EMBL/GenBank/DDBJ whole genome shotgun (WGS) entry which is preliminary data.</text>
</comment>
<dbReference type="InterPro" id="IPR049848">
    <property type="entry name" value="TapY2-like"/>
</dbReference>
<name>A0A0J8GQ25_9ALTE</name>